<dbReference type="GO" id="GO:0006310">
    <property type="term" value="P:DNA recombination"/>
    <property type="evidence" value="ECO:0007669"/>
    <property type="project" value="UniProtKB-KW"/>
</dbReference>
<dbReference type="EMBL" id="QMIF01000002">
    <property type="protein sequence ID" value="TVM35654.1"/>
    <property type="molecule type" value="Genomic_DNA"/>
</dbReference>
<organism evidence="5 6">
    <name type="scientific">Oceanidesulfovibrio marinus</name>
    <dbReference type="NCBI Taxonomy" id="370038"/>
    <lineage>
        <taxon>Bacteria</taxon>
        <taxon>Pseudomonadati</taxon>
        <taxon>Thermodesulfobacteriota</taxon>
        <taxon>Desulfovibrionia</taxon>
        <taxon>Desulfovibrionales</taxon>
        <taxon>Desulfovibrionaceae</taxon>
        <taxon>Oceanidesulfovibrio</taxon>
    </lineage>
</organism>
<sequence>MPYKDGKTWRATRMIDGKRKSRRFPTKQKALEWEASQNAAVWEEEKQDVLNDLIPTVSVRDWADATLDYVKECEAPATYDEKQYAFKRLVKRLGGDFEVESITPALILNHLKAERRERSPNAANKDRKCLSSSWKWATINVEGFPVVENPFRISPRFKEKRTPRHIPAESDFWAVYEMAEPQDKAMLACFIYLAARKTEIFRLTWSCVDLVRERIRLSTVKTSDGSEKLSLLPIVPELKTELLAHWERSKDRSGHVFRIPPGPKFSNPFAGQPYTSRQHYLGKMCTRAEVTRFDWHSIRHLSASILFKAGHKVGVIQRILRHENPQTTVRYLHDLGFDPEMEEAMRITFQK</sequence>
<dbReference type="GO" id="GO:0003677">
    <property type="term" value="F:DNA binding"/>
    <property type="evidence" value="ECO:0007669"/>
    <property type="project" value="UniProtKB-KW"/>
</dbReference>
<comment type="similarity">
    <text evidence="1">Belongs to the 'phage' integrase family.</text>
</comment>
<dbReference type="InterPro" id="IPR013762">
    <property type="entry name" value="Integrase-like_cat_sf"/>
</dbReference>
<dbReference type="SUPFAM" id="SSF56349">
    <property type="entry name" value="DNA breaking-rejoining enzymes"/>
    <property type="match status" value="1"/>
</dbReference>
<accession>A0A6P1ZKN0</accession>
<dbReference type="PANTHER" id="PTHR30349:SF64">
    <property type="entry name" value="PROPHAGE INTEGRASE INTD-RELATED"/>
    <property type="match status" value="1"/>
</dbReference>
<evidence type="ECO:0000256" key="3">
    <source>
        <dbReference type="ARBA" id="ARBA00023172"/>
    </source>
</evidence>
<dbReference type="InterPro" id="IPR050090">
    <property type="entry name" value="Tyrosine_recombinase_XerCD"/>
</dbReference>
<dbReference type="InterPro" id="IPR002104">
    <property type="entry name" value="Integrase_catalytic"/>
</dbReference>
<evidence type="ECO:0000259" key="4">
    <source>
        <dbReference type="PROSITE" id="PS51898"/>
    </source>
</evidence>
<dbReference type="InterPro" id="IPR011010">
    <property type="entry name" value="DNA_brk_join_enz"/>
</dbReference>
<dbReference type="PROSITE" id="PS51898">
    <property type="entry name" value="TYR_RECOMBINASE"/>
    <property type="match status" value="1"/>
</dbReference>
<comment type="caution">
    <text evidence="5">The sequence shown here is derived from an EMBL/GenBank/DDBJ whole genome shotgun (WGS) entry which is preliminary data.</text>
</comment>
<feature type="domain" description="Tyr recombinase" evidence="4">
    <location>
        <begin position="161"/>
        <end position="346"/>
    </location>
</feature>
<keyword evidence="2" id="KW-0238">DNA-binding</keyword>
<dbReference type="Gene3D" id="1.10.443.10">
    <property type="entry name" value="Intergrase catalytic core"/>
    <property type="match status" value="1"/>
</dbReference>
<evidence type="ECO:0000313" key="6">
    <source>
        <dbReference type="Proteomes" id="UP000434052"/>
    </source>
</evidence>
<dbReference type="OrthoDB" id="5450216at2"/>
<protein>
    <submittedName>
        <fullName evidence="5">Site-specific integrase</fullName>
    </submittedName>
</protein>
<keyword evidence="3" id="KW-0233">DNA recombination</keyword>
<proteinExistence type="inferred from homology"/>
<evidence type="ECO:0000256" key="2">
    <source>
        <dbReference type="ARBA" id="ARBA00023125"/>
    </source>
</evidence>
<reference evidence="5 6" key="1">
    <citation type="submission" date="2018-06" db="EMBL/GenBank/DDBJ databases">
        <title>Complete genome of Desulfovibrio marinus P48SEP.</title>
        <authorList>
            <person name="Crispim J.S."/>
            <person name="Vidigal P.M.P."/>
            <person name="Silva L.C.F."/>
            <person name="Araujo L.C."/>
            <person name="Laguardia C.N."/>
            <person name="Dias R.S."/>
            <person name="Sousa M.P."/>
            <person name="Paula S.O."/>
            <person name="Silva C."/>
        </authorList>
    </citation>
    <scope>NUCLEOTIDE SEQUENCE [LARGE SCALE GENOMIC DNA]</scope>
    <source>
        <strain evidence="5 6">P48SEP</strain>
    </source>
</reference>
<dbReference type="PANTHER" id="PTHR30349">
    <property type="entry name" value="PHAGE INTEGRASE-RELATED"/>
    <property type="match status" value="1"/>
</dbReference>
<evidence type="ECO:0000256" key="1">
    <source>
        <dbReference type="ARBA" id="ARBA00008857"/>
    </source>
</evidence>
<dbReference type="Gene3D" id="1.10.150.130">
    <property type="match status" value="1"/>
</dbReference>
<dbReference type="RefSeq" id="WP_144233984.1">
    <property type="nucleotide sequence ID" value="NZ_QMIF01000002.1"/>
</dbReference>
<gene>
    <name evidence="5" type="ORF">DQK91_03020</name>
</gene>
<name>A0A6P1ZKN0_9BACT</name>
<dbReference type="Pfam" id="PF00589">
    <property type="entry name" value="Phage_integrase"/>
    <property type="match status" value="1"/>
</dbReference>
<dbReference type="GO" id="GO:0015074">
    <property type="term" value="P:DNA integration"/>
    <property type="evidence" value="ECO:0007669"/>
    <property type="project" value="InterPro"/>
</dbReference>
<evidence type="ECO:0000313" key="5">
    <source>
        <dbReference type="EMBL" id="TVM35654.1"/>
    </source>
</evidence>
<dbReference type="InterPro" id="IPR010998">
    <property type="entry name" value="Integrase_recombinase_N"/>
</dbReference>
<dbReference type="CDD" id="cd00397">
    <property type="entry name" value="DNA_BRE_C"/>
    <property type="match status" value="1"/>
</dbReference>
<dbReference type="Proteomes" id="UP000434052">
    <property type="component" value="Unassembled WGS sequence"/>
</dbReference>
<dbReference type="AlphaFoldDB" id="A0A6P1ZKN0"/>